<evidence type="ECO:0000313" key="3">
    <source>
        <dbReference type="EnsemblFungi" id="PTTG_26503-t43_1-p1"/>
    </source>
</evidence>
<evidence type="ECO:0000256" key="1">
    <source>
        <dbReference type="SAM" id="SignalP"/>
    </source>
</evidence>
<reference evidence="2" key="2">
    <citation type="submission" date="2016-05" db="EMBL/GenBank/DDBJ databases">
        <title>Comparative analysis highlights variable genome content of wheat rusts and divergence of the mating loci.</title>
        <authorList>
            <person name="Cuomo C.A."/>
            <person name="Bakkeren G."/>
            <person name="Szabo L."/>
            <person name="Khalil H."/>
            <person name="Joly D."/>
            <person name="Goldberg J."/>
            <person name="Young S."/>
            <person name="Zeng Q."/>
            <person name="Fellers J."/>
        </authorList>
    </citation>
    <scope>NUCLEOTIDE SEQUENCE [LARGE SCALE GENOMIC DNA]</scope>
    <source>
        <strain evidence="2">1-1 BBBD Race 1</strain>
    </source>
</reference>
<gene>
    <name evidence="2" type="ORF">PTTG_26503</name>
</gene>
<name>A0A180GTR1_PUCT1</name>
<feature type="chain" id="PRO_5008110263" evidence="1">
    <location>
        <begin position="19"/>
        <end position="579"/>
    </location>
</feature>
<protein>
    <submittedName>
        <fullName evidence="2 3">Uncharacterized protein</fullName>
    </submittedName>
</protein>
<accession>A0A180GTR1</accession>
<reference evidence="2" key="1">
    <citation type="submission" date="2009-11" db="EMBL/GenBank/DDBJ databases">
        <authorList>
            <consortium name="The Broad Institute Genome Sequencing Platform"/>
            <person name="Ward D."/>
            <person name="Feldgarden M."/>
            <person name="Earl A."/>
            <person name="Young S.K."/>
            <person name="Zeng Q."/>
            <person name="Koehrsen M."/>
            <person name="Alvarado L."/>
            <person name="Berlin A."/>
            <person name="Bochicchio J."/>
            <person name="Borenstein D."/>
            <person name="Chapman S.B."/>
            <person name="Chen Z."/>
            <person name="Engels R."/>
            <person name="Freedman E."/>
            <person name="Gellesch M."/>
            <person name="Goldberg J."/>
            <person name="Griggs A."/>
            <person name="Gujja S."/>
            <person name="Heilman E."/>
            <person name="Heiman D."/>
            <person name="Hepburn T."/>
            <person name="Howarth C."/>
            <person name="Jen D."/>
            <person name="Larson L."/>
            <person name="Lewis B."/>
            <person name="Mehta T."/>
            <person name="Park D."/>
            <person name="Pearson M."/>
            <person name="Roberts A."/>
            <person name="Saif S."/>
            <person name="Shea T."/>
            <person name="Shenoy N."/>
            <person name="Sisk P."/>
            <person name="Stolte C."/>
            <person name="Sykes S."/>
            <person name="Thomson T."/>
            <person name="Walk T."/>
            <person name="White J."/>
            <person name="Yandava C."/>
            <person name="Izard J."/>
            <person name="Baranova O.V."/>
            <person name="Blanton J.M."/>
            <person name="Tanner A.C."/>
            <person name="Dewhirst F.E."/>
            <person name="Haas B."/>
            <person name="Nusbaum C."/>
            <person name="Birren B."/>
        </authorList>
    </citation>
    <scope>NUCLEOTIDE SEQUENCE [LARGE SCALE GENOMIC DNA]</scope>
    <source>
        <strain evidence="2">1-1 BBBD Race 1</strain>
    </source>
</reference>
<reference evidence="3" key="4">
    <citation type="submission" date="2025-05" db="UniProtKB">
        <authorList>
            <consortium name="EnsemblFungi"/>
        </authorList>
    </citation>
    <scope>IDENTIFICATION</scope>
    <source>
        <strain evidence="3">isolate 1-1 / race 1 (BBBD)</strain>
    </source>
</reference>
<evidence type="ECO:0000313" key="4">
    <source>
        <dbReference type="Proteomes" id="UP000005240"/>
    </source>
</evidence>
<dbReference type="AlphaFoldDB" id="A0A180GTR1"/>
<dbReference type="OrthoDB" id="10581030at2759"/>
<organism evidence="2">
    <name type="scientific">Puccinia triticina (isolate 1-1 / race 1 (BBBD))</name>
    <name type="common">Brown leaf rust fungus</name>
    <dbReference type="NCBI Taxonomy" id="630390"/>
    <lineage>
        <taxon>Eukaryota</taxon>
        <taxon>Fungi</taxon>
        <taxon>Dikarya</taxon>
        <taxon>Basidiomycota</taxon>
        <taxon>Pucciniomycotina</taxon>
        <taxon>Pucciniomycetes</taxon>
        <taxon>Pucciniales</taxon>
        <taxon>Pucciniaceae</taxon>
        <taxon>Puccinia</taxon>
    </lineage>
</organism>
<evidence type="ECO:0000313" key="2">
    <source>
        <dbReference type="EMBL" id="OAV95914.1"/>
    </source>
</evidence>
<sequence length="579" mass="66712">MYSSKVLLGAVLICPAFAWERHLPLEPEALDFNGSIFPQHHPLLKSHEKGGNSASDAMGVVEEEENPTRSSTGIRQTLQNLGFDHLIDQQHLIFQPLTPQQATKLKKTLAENEQKVGRLGIQAVKLREAFQDLQATWPALHKEYTDEHTNQKLLNARIMIHELDKKVGELITLKLLELGTFCFQKHKYSSRYSKNQTYKHITQLLNTLAPELFDSIRAPGLGGYVDSLVNSVKQIMVHHDDLAYPYPENRAGNMRAKREFEWLFQIIEFLFTNHFISRKDLHQLFKHNQVLRLSAVDFFRASQDGLSAPFLRELAPSFITDQFVWRVEFHFLAALSKAVKKRMDFELLVWNLHVKARKSAQKYPQCSATAELARFMDSFDRQTYAHHIVNSVRTMKPMVDGVRFRQNMQQDVDHLVHIFFLIMTRPSAKKVRKMAPLVSELLAFIDEHIWPGVLRAAFQKLGNMSASSKYLALQFELVLVPARLDYCMAMALELDAFLHNLKTQGSIINRGLARTMVADCRDRGLALYAQTRKTYETMAWRFQGLSGWLKRHPRAGMMNNELFALWIHGISAMIDEWID</sequence>
<dbReference type="VEuPathDB" id="FungiDB:PTTG_26503"/>
<proteinExistence type="predicted"/>
<reference evidence="3 4" key="3">
    <citation type="journal article" date="2017" name="G3 (Bethesda)">
        <title>Comparative analysis highlights variable genome content of wheat rusts and divergence of the mating loci.</title>
        <authorList>
            <person name="Cuomo C.A."/>
            <person name="Bakkeren G."/>
            <person name="Khalil H.B."/>
            <person name="Panwar V."/>
            <person name="Joly D."/>
            <person name="Linning R."/>
            <person name="Sakthikumar S."/>
            <person name="Song X."/>
            <person name="Adiconis X."/>
            <person name="Fan L."/>
            <person name="Goldberg J.M."/>
            <person name="Levin J.Z."/>
            <person name="Young S."/>
            <person name="Zeng Q."/>
            <person name="Anikster Y."/>
            <person name="Bruce M."/>
            <person name="Wang M."/>
            <person name="Yin C."/>
            <person name="McCallum B."/>
            <person name="Szabo L.J."/>
            <person name="Hulbert S."/>
            <person name="Chen X."/>
            <person name="Fellers J.P."/>
        </authorList>
    </citation>
    <scope>NUCLEOTIDE SEQUENCE</scope>
    <source>
        <strain evidence="3">isolate 1-1 / race 1 (BBBD)</strain>
        <strain evidence="4">Isolate 1-1 / race 1 (BBBD)</strain>
    </source>
</reference>
<dbReference type="EnsemblFungi" id="PTTG_26503-t43_1">
    <property type="protein sequence ID" value="PTTG_26503-t43_1-p1"/>
    <property type="gene ID" value="PTTG_26503"/>
</dbReference>
<dbReference type="EMBL" id="ADAS02000024">
    <property type="protein sequence ID" value="OAV95914.1"/>
    <property type="molecule type" value="Genomic_DNA"/>
</dbReference>
<keyword evidence="4" id="KW-1185">Reference proteome</keyword>
<feature type="signal peptide" evidence="1">
    <location>
        <begin position="1"/>
        <end position="18"/>
    </location>
</feature>
<keyword evidence="1" id="KW-0732">Signal</keyword>
<dbReference type="Proteomes" id="UP000005240">
    <property type="component" value="Unassembled WGS sequence"/>
</dbReference>